<keyword evidence="1" id="KW-0732">Signal</keyword>
<evidence type="ECO:0000256" key="1">
    <source>
        <dbReference type="SAM" id="SignalP"/>
    </source>
</evidence>
<dbReference type="RefSeq" id="WP_049429495.1">
    <property type="nucleotide sequence ID" value="NZ_CP154630.1"/>
</dbReference>
<dbReference type="EMBL" id="RAUE01000002">
    <property type="protein sequence ID" value="MBA0309668.1"/>
    <property type="molecule type" value="Genomic_DNA"/>
</dbReference>
<gene>
    <name evidence="2" type="ORF">D7Y33_01290</name>
</gene>
<sequence length="302" mass="33094">MKMMRLLVLTCAPLSALASPDASTQRADALPSGEITAGIDANFQLYLSLLLAADPVARRTLDAQWKGTFQPPGYLDRLQEVRARIGDDEAAERFLVPAGFESPGIGAASLDRLGRVTCTALSTRAGPTANTATLSYRCSVPDLTPLYARYREATKAGSRAAAPAEMADIFRRQVRILRGSGSRSISGDLEFFRHGQGAWLSRSANSLEAKLLDAFIPYHGWDRRMLEEEAPRLTGSVACDWPLHRLRNCVSQQAPHRIGHFNALQAEILDAAKGMDEHQLLTYCNNQVSPHLHFEYSGLTCP</sequence>
<evidence type="ECO:0000313" key="3">
    <source>
        <dbReference type="Proteomes" id="UP000822271"/>
    </source>
</evidence>
<feature type="chain" id="PRO_5043156220" evidence="1">
    <location>
        <begin position="19"/>
        <end position="302"/>
    </location>
</feature>
<dbReference type="AlphaFoldDB" id="A0A2J0SS26"/>
<proteinExistence type="predicted"/>
<comment type="caution">
    <text evidence="2">The sequence shown here is derived from an EMBL/GenBank/DDBJ whole genome shotgun (WGS) entry which is preliminary data.</text>
</comment>
<reference evidence="2" key="1">
    <citation type="submission" date="2018-09" db="EMBL/GenBank/DDBJ databases">
        <authorList>
            <person name="Groschel M."/>
            <person name="Kohl T."/>
            <person name="Conchillo-Sole O."/>
            <person name="Mamat U."/>
            <person name="Yero D."/>
            <person name="Niemann S."/>
            <person name="Daura X."/>
            <person name="Gibert I."/>
        </authorList>
    </citation>
    <scope>NUCLEOTIDE SEQUENCE</scope>
    <source>
        <strain evidence="2">OG156</strain>
    </source>
</reference>
<name>A0A2J0SS26_STEMA</name>
<protein>
    <submittedName>
        <fullName evidence="2">Uncharacterized protein</fullName>
    </submittedName>
</protein>
<feature type="signal peptide" evidence="1">
    <location>
        <begin position="1"/>
        <end position="18"/>
    </location>
</feature>
<evidence type="ECO:0000313" key="2">
    <source>
        <dbReference type="EMBL" id="MBA0309668.1"/>
    </source>
</evidence>
<reference evidence="2" key="2">
    <citation type="journal article" date="2020" name="Front. Microbiol.">
        <title>Genetic Variants of the DSF Quorum Sensing System in Stenotrophomonas maltophilia Influence Virulence and Resistance Phenotypes Among Genotypically Diverse Clinical Isolates.</title>
        <authorList>
            <person name="Yero D."/>
            <person name="Huedo P."/>
            <person name="Conchillo-Sole O."/>
            <person name="Martinez-Servat S."/>
            <person name="Mamat U."/>
            <person name="Coves X."/>
            <person name="Llanas F."/>
            <person name="Roca I."/>
            <person name="Vila J."/>
            <person name="Schaible U.E."/>
            <person name="Daura X."/>
            <person name="Gibert I."/>
        </authorList>
    </citation>
    <scope>NUCLEOTIDE SEQUENCE</scope>
    <source>
        <strain evidence="2">OG156</strain>
    </source>
</reference>
<accession>A0A2J0SS26</accession>
<dbReference type="Proteomes" id="UP000822271">
    <property type="component" value="Unassembled WGS sequence"/>
</dbReference>
<organism evidence="2 3">
    <name type="scientific">Stenotrophomonas maltophilia</name>
    <name type="common">Pseudomonas maltophilia</name>
    <name type="synonym">Xanthomonas maltophilia</name>
    <dbReference type="NCBI Taxonomy" id="40324"/>
    <lineage>
        <taxon>Bacteria</taxon>
        <taxon>Pseudomonadati</taxon>
        <taxon>Pseudomonadota</taxon>
        <taxon>Gammaproteobacteria</taxon>
        <taxon>Lysobacterales</taxon>
        <taxon>Lysobacteraceae</taxon>
        <taxon>Stenotrophomonas</taxon>
        <taxon>Stenotrophomonas maltophilia group</taxon>
    </lineage>
</organism>